<keyword evidence="1" id="KW-1133">Transmembrane helix</keyword>
<name>A0ABT2EB67_9GAMM</name>
<accession>A0ABT2EB67</accession>
<protein>
    <submittedName>
        <fullName evidence="2">Alkaline phosphatase</fullName>
    </submittedName>
</protein>
<sequence length="563" mass="62554">MIRLWLGALALNVLLIAPLWWRFGGIAQQWIAWEAWVMLPGMLLMPHRWWRGWLAAIATAWIVLVVAANFGELATHMAFGRPLNLYLDLPLLRSVYHLLVGNVGQLWAICAMATAGLICLALVWWLWRLMMPARRYRLGTLEGKFALGMASLAGVMTLLALYGTHPVAAARAVMAETTRFQAEQIMATHAARKRFTAELAMSPLDTQALPGLADKQVLLTFIESYGVTAIADERYNGDILPTLEEMAERLEARGLHLVTGLVEAPIRGGQSWLAHATTLSGRWIDNQLWYRLMLASEHSTLIDDFKATGQHTLGVMPAISMAWPEGEAYGFDQIVAARDIDYRGPALHWVTMPDQFTLDYMQRNLLGERPTFAQVALISSHAPWTPILPVLDDWDLIGDGHIFAPWEEAGDPPEVVWQDIERIRDHYMWSIDYAVKVTGRWAERVVDEDTLLIALGDHQPAPLITGENASAAVPVHVVSRDPALLAPFLAHGFVPGALPDATQLTAPPRMSEIRHWLREGFGEELGIETATNATANLITKPTTESAMPFEHAVAYALAVTDEE</sequence>
<evidence type="ECO:0000313" key="2">
    <source>
        <dbReference type="EMBL" id="MCS2608811.1"/>
    </source>
</evidence>
<proteinExistence type="predicted"/>
<dbReference type="EMBL" id="JAJISC010000002">
    <property type="protein sequence ID" value="MCS2608811.1"/>
    <property type="molecule type" value="Genomic_DNA"/>
</dbReference>
<dbReference type="SUPFAM" id="SSF53649">
    <property type="entry name" value="Alkaline phosphatase-like"/>
    <property type="match status" value="1"/>
</dbReference>
<feature type="transmembrane region" description="Helical" evidence="1">
    <location>
        <begin position="145"/>
        <end position="164"/>
    </location>
</feature>
<dbReference type="InterPro" id="IPR017850">
    <property type="entry name" value="Alkaline_phosphatase_core_sf"/>
</dbReference>
<keyword evidence="1" id="KW-0472">Membrane</keyword>
<feature type="transmembrane region" description="Helical" evidence="1">
    <location>
        <begin position="106"/>
        <end position="125"/>
    </location>
</feature>
<keyword evidence="1" id="KW-0812">Transmembrane</keyword>
<keyword evidence="3" id="KW-1185">Reference proteome</keyword>
<reference evidence="2" key="1">
    <citation type="submission" date="2021-11" db="EMBL/GenBank/DDBJ databases">
        <title>Halomonas sp., isolated from a coastal aquaculture zone in Dongshan Bay.</title>
        <authorList>
            <person name="Lin W."/>
        </authorList>
    </citation>
    <scope>NUCLEOTIDE SEQUENCE</scope>
    <source>
        <strain evidence="2">Yzlin-01</strain>
    </source>
</reference>
<feature type="transmembrane region" description="Helical" evidence="1">
    <location>
        <begin position="51"/>
        <end position="71"/>
    </location>
</feature>
<dbReference type="Gene3D" id="3.40.720.10">
    <property type="entry name" value="Alkaline Phosphatase, subunit A"/>
    <property type="match status" value="1"/>
</dbReference>
<organism evidence="2 3">
    <name type="scientific">Halomonas dongshanensis</name>
    <dbReference type="NCBI Taxonomy" id="2890835"/>
    <lineage>
        <taxon>Bacteria</taxon>
        <taxon>Pseudomonadati</taxon>
        <taxon>Pseudomonadota</taxon>
        <taxon>Gammaproteobacteria</taxon>
        <taxon>Oceanospirillales</taxon>
        <taxon>Halomonadaceae</taxon>
        <taxon>Halomonas</taxon>
    </lineage>
</organism>
<dbReference type="RefSeq" id="WP_259035319.1">
    <property type="nucleotide sequence ID" value="NZ_JAJISC010000002.1"/>
</dbReference>
<gene>
    <name evidence="2" type="ORF">LLY24_05665</name>
</gene>
<dbReference type="Proteomes" id="UP001165542">
    <property type="component" value="Unassembled WGS sequence"/>
</dbReference>
<comment type="caution">
    <text evidence="2">The sequence shown here is derived from an EMBL/GenBank/DDBJ whole genome shotgun (WGS) entry which is preliminary data.</text>
</comment>
<evidence type="ECO:0000256" key="1">
    <source>
        <dbReference type="SAM" id="Phobius"/>
    </source>
</evidence>
<evidence type="ECO:0000313" key="3">
    <source>
        <dbReference type="Proteomes" id="UP001165542"/>
    </source>
</evidence>